<dbReference type="WBParaSite" id="Hba_11366">
    <property type="protein sequence ID" value="Hba_11366"/>
    <property type="gene ID" value="Hba_11366"/>
</dbReference>
<proteinExistence type="predicted"/>
<name>A0A1I7X1C5_HETBA</name>
<keyword evidence="1" id="KW-1185">Reference proteome</keyword>
<sequence>MIKKWVVFIVQKKRRTDFVTAIFLVFAQLVRHPFVELFDFLIWCKCRTAVDWSTSSSSATSRVVLRGSASIMVLSSRLCYEIFETILELYIR</sequence>
<evidence type="ECO:0000313" key="1">
    <source>
        <dbReference type="Proteomes" id="UP000095283"/>
    </source>
</evidence>
<dbReference type="AlphaFoldDB" id="A0A1I7X1C5"/>
<organism evidence="1 2">
    <name type="scientific">Heterorhabditis bacteriophora</name>
    <name type="common">Entomopathogenic nematode worm</name>
    <dbReference type="NCBI Taxonomy" id="37862"/>
    <lineage>
        <taxon>Eukaryota</taxon>
        <taxon>Metazoa</taxon>
        <taxon>Ecdysozoa</taxon>
        <taxon>Nematoda</taxon>
        <taxon>Chromadorea</taxon>
        <taxon>Rhabditida</taxon>
        <taxon>Rhabditina</taxon>
        <taxon>Rhabditomorpha</taxon>
        <taxon>Strongyloidea</taxon>
        <taxon>Heterorhabditidae</taxon>
        <taxon>Heterorhabditis</taxon>
    </lineage>
</organism>
<evidence type="ECO:0000313" key="2">
    <source>
        <dbReference type="WBParaSite" id="Hba_11366"/>
    </source>
</evidence>
<reference evidence="2" key="1">
    <citation type="submission" date="2016-11" db="UniProtKB">
        <authorList>
            <consortium name="WormBaseParasite"/>
        </authorList>
    </citation>
    <scope>IDENTIFICATION</scope>
</reference>
<accession>A0A1I7X1C5</accession>
<protein>
    <submittedName>
        <fullName evidence="2">Ovule protein</fullName>
    </submittedName>
</protein>
<dbReference type="Proteomes" id="UP000095283">
    <property type="component" value="Unplaced"/>
</dbReference>